<dbReference type="PANTHER" id="PTHR10724">
    <property type="entry name" value="30S RIBOSOMAL PROTEIN S1"/>
    <property type="match status" value="1"/>
</dbReference>
<dbReference type="Proteomes" id="UP000178501">
    <property type="component" value="Unassembled WGS sequence"/>
</dbReference>
<feature type="compositionally biased region" description="Basic and acidic residues" evidence="5">
    <location>
        <begin position="373"/>
        <end position="415"/>
    </location>
</feature>
<dbReference type="AlphaFoldDB" id="A0A1G1YJT8"/>
<dbReference type="Gene3D" id="2.40.50.140">
    <property type="entry name" value="Nucleic acid-binding proteins"/>
    <property type="match status" value="4"/>
</dbReference>
<feature type="domain" description="S1 motif" evidence="6">
    <location>
        <begin position="218"/>
        <end position="286"/>
    </location>
</feature>
<feature type="domain" description="S1 motif" evidence="6">
    <location>
        <begin position="38"/>
        <end position="105"/>
    </location>
</feature>
<sequence>MPEEKQAKAKADVLAEDSDSPFKKLINEGNYAEIPKVGDIVKGKVIDIERSEIRVDIEGFTTGIVRGKEFFDAGSEPADLKIGDEVEATVIELENENGEMELSFRFAGHQRAWDELSALKNGSLPVKAVITDANKGGLMVKVGKVPGFLPVSQLTPEHYPRVPGGDKNKILERLRSYIGQDFSVKVIDVNESEEKLIVSEKANWEEKQKEVIAGYKAGETVEGKVTAVTDFGVFVEFGQDKLEGLVHISELAWQRIDDPNDLVKVGDVIKAEIINVEGSKIFLSMKKLKDDPWKSIGDKYQVGQTVKGKVLKVNPFGLFVELDPDIHGLAHISELSDKQISDAGEAAKPGDVLDFKILSLEPANHRLGLSLRAAKERPAEEKREKRELKLASPEERELKLATPEERELKLATPEK</sequence>
<protein>
    <recommendedName>
        <fullName evidence="6">S1 motif domain-containing protein</fullName>
    </recommendedName>
</protein>
<evidence type="ECO:0000259" key="6">
    <source>
        <dbReference type="PROSITE" id="PS50126"/>
    </source>
</evidence>
<dbReference type="PROSITE" id="PS50126">
    <property type="entry name" value="S1"/>
    <property type="match status" value="4"/>
</dbReference>
<dbReference type="InterPro" id="IPR035104">
    <property type="entry name" value="Ribosomal_protein_S1-like"/>
</dbReference>
<gene>
    <name evidence="7" type="ORF">A3J65_04185</name>
</gene>
<comment type="similarity">
    <text evidence="1">Belongs to the bacterial ribosomal protein bS1 family.</text>
</comment>
<comment type="caution">
    <text evidence="7">The sequence shown here is derived from an EMBL/GenBank/DDBJ whole genome shotgun (WGS) entry which is preliminary data.</text>
</comment>
<evidence type="ECO:0000256" key="3">
    <source>
        <dbReference type="ARBA" id="ARBA00023274"/>
    </source>
</evidence>
<feature type="region of interest" description="Disordered" evidence="5">
    <location>
        <begin position="371"/>
        <end position="415"/>
    </location>
</feature>
<proteinExistence type="inferred from homology"/>
<comment type="function">
    <text evidence="4">Binds mRNA; thus facilitating recognition of the initiation point. It is needed to translate mRNA with a short Shine-Dalgarno (SD) purine-rich sequence.</text>
</comment>
<dbReference type="GO" id="GO:0003735">
    <property type="term" value="F:structural constituent of ribosome"/>
    <property type="evidence" value="ECO:0007669"/>
    <property type="project" value="TreeGrafter"/>
</dbReference>
<accession>A0A1G1YJT8</accession>
<evidence type="ECO:0000256" key="5">
    <source>
        <dbReference type="SAM" id="MobiDB-lite"/>
    </source>
</evidence>
<keyword evidence="3" id="KW-0687">Ribonucleoprotein</keyword>
<dbReference type="GO" id="GO:0003729">
    <property type="term" value="F:mRNA binding"/>
    <property type="evidence" value="ECO:0007669"/>
    <property type="project" value="TreeGrafter"/>
</dbReference>
<dbReference type="SMART" id="SM00316">
    <property type="entry name" value="S1"/>
    <property type="match status" value="4"/>
</dbReference>
<evidence type="ECO:0000256" key="1">
    <source>
        <dbReference type="ARBA" id="ARBA00006767"/>
    </source>
</evidence>
<dbReference type="PRINTS" id="PR00681">
    <property type="entry name" value="RIBOSOMALS1"/>
</dbReference>
<name>A0A1G1YJT8_9BACT</name>
<dbReference type="PANTHER" id="PTHR10724:SF7">
    <property type="entry name" value="SMALL RIBOSOMAL SUBUNIT PROTEIN BS1C"/>
    <property type="match status" value="1"/>
</dbReference>
<dbReference type="InterPro" id="IPR012340">
    <property type="entry name" value="NA-bd_OB-fold"/>
</dbReference>
<evidence type="ECO:0000256" key="4">
    <source>
        <dbReference type="ARBA" id="ARBA00025604"/>
    </source>
</evidence>
<dbReference type="SUPFAM" id="SSF50249">
    <property type="entry name" value="Nucleic acid-binding proteins"/>
    <property type="match status" value="4"/>
</dbReference>
<feature type="domain" description="S1 motif" evidence="6">
    <location>
        <begin position="123"/>
        <end position="201"/>
    </location>
</feature>
<evidence type="ECO:0000313" key="8">
    <source>
        <dbReference type="Proteomes" id="UP000178501"/>
    </source>
</evidence>
<dbReference type="GO" id="GO:0006412">
    <property type="term" value="P:translation"/>
    <property type="evidence" value="ECO:0007669"/>
    <property type="project" value="TreeGrafter"/>
</dbReference>
<keyword evidence="2" id="KW-0689">Ribosomal protein</keyword>
<dbReference type="Pfam" id="PF00575">
    <property type="entry name" value="S1"/>
    <property type="match status" value="4"/>
</dbReference>
<reference evidence="7 8" key="1">
    <citation type="journal article" date="2016" name="Nat. Commun.">
        <title>Thousands of microbial genomes shed light on interconnected biogeochemical processes in an aquifer system.</title>
        <authorList>
            <person name="Anantharaman K."/>
            <person name="Brown C.T."/>
            <person name="Hug L.A."/>
            <person name="Sharon I."/>
            <person name="Castelle C.J."/>
            <person name="Probst A.J."/>
            <person name="Thomas B.C."/>
            <person name="Singh A."/>
            <person name="Wilkins M.J."/>
            <person name="Karaoz U."/>
            <person name="Brodie E.L."/>
            <person name="Williams K.H."/>
            <person name="Hubbard S.S."/>
            <person name="Banfield J.F."/>
        </authorList>
    </citation>
    <scope>NUCLEOTIDE SEQUENCE [LARGE SCALE GENOMIC DNA]</scope>
</reference>
<evidence type="ECO:0000313" key="7">
    <source>
        <dbReference type="EMBL" id="OGY52605.1"/>
    </source>
</evidence>
<dbReference type="InterPro" id="IPR050437">
    <property type="entry name" value="Ribos_protein_bS1-like"/>
</dbReference>
<dbReference type="EMBL" id="MHIK01000005">
    <property type="protein sequence ID" value="OGY52605.1"/>
    <property type="molecule type" value="Genomic_DNA"/>
</dbReference>
<dbReference type="InterPro" id="IPR003029">
    <property type="entry name" value="S1_domain"/>
</dbReference>
<dbReference type="CDD" id="cd04465">
    <property type="entry name" value="S1_RPS1_repeat_ec2_hs2"/>
    <property type="match status" value="1"/>
</dbReference>
<feature type="domain" description="S1 motif" evidence="6">
    <location>
        <begin position="303"/>
        <end position="372"/>
    </location>
</feature>
<organism evidence="7 8">
    <name type="scientific">Candidatus Buchananbacteria bacterium RIFCSPHIGHO2_02_FULL_45_11b</name>
    <dbReference type="NCBI Taxonomy" id="1797541"/>
    <lineage>
        <taxon>Bacteria</taxon>
        <taxon>Candidatus Buchananiibacteriota</taxon>
    </lineage>
</organism>
<dbReference type="FunFam" id="2.40.50.140:FF:000103">
    <property type="entry name" value="protein RRP5 homolog"/>
    <property type="match status" value="2"/>
</dbReference>
<evidence type="ECO:0000256" key="2">
    <source>
        <dbReference type="ARBA" id="ARBA00022980"/>
    </source>
</evidence>